<dbReference type="EMBL" id="AP018448">
    <property type="protein sequence ID" value="BBC30458.1"/>
    <property type="molecule type" value="Genomic_DNA"/>
</dbReference>
<sequence>MSAATAEGASGAADRAQTVATAAIIRMRACRDTRAELMVSPSPAARRRSTDCGPGADGPKSDIPAASTSTQPTGVSATTNVIDDSECPIMKGNPASTSTVRARLLRYGPAFGRASSVVAYCTKEFGHGGLGPETAQVRAATWVATGQASAASCETEIGRVNELFPGC</sequence>
<keyword evidence="3" id="KW-1185">Reference proteome</keyword>
<feature type="region of interest" description="Disordered" evidence="1">
    <location>
        <begin position="38"/>
        <end position="81"/>
    </location>
</feature>
<name>A0ABM7F482_9ACTN</name>
<feature type="compositionally biased region" description="Polar residues" evidence="1">
    <location>
        <begin position="66"/>
        <end position="81"/>
    </location>
</feature>
<reference evidence="2 3" key="1">
    <citation type="journal article" date="2010" name="ChemBioChem">
        <title>Cloning and characterization of the biosynthetic gene cluster of 16-membered macrolide antibiotic FD-891: involvement of a dual functional cytochrome P450 monooxygenase catalyzing epoxidation and hydroxylation.</title>
        <authorList>
            <person name="Kudo F."/>
            <person name="Motegi A."/>
            <person name="Mizoue K."/>
            <person name="Eguchi T."/>
        </authorList>
    </citation>
    <scope>NUCLEOTIDE SEQUENCE [LARGE SCALE GENOMIC DNA]</scope>
    <source>
        <strain evidence="2 3">A-8890</strain>
    </source>
</reference>
<accession>A0ABM7F482</accession>
<proteinExistence type="predicted"/>
<evidence type="ECO:0000313" key="3">
    <source>
        <dbReference type="Proteomes" id="UP001321542"/>
    </source>
</evidence>
<gene>
    <name evidence="2" type="ORF">SGFS_017520</name>
</gene>
<evidence type="ECO:0000313" key="2">
    <source>
        <dbReference type="EMBL" id="BBC30458.1"/>
    </source>
</evidence>
<protein>
    <submittedName>
        <fullName evidence="2">Uncharacterized protein</fullName>
    </submittedName>
</protein>
<dbReference type="Proteomes" id="UP001321542">
    <property type="component" value="Chromosome"/>
</dbReference>
<evidence type="ECO:0000256" key="1">
    <source>
        <dbReference type="SAM" id="MobiDB-lite"/>
    </source>
</evidence>
<reference evidence="2 3" key="2">
    <citation type="journal article" date="2023" name="ChemBioChem">
        <title>Acyltransferase Domain Exchange between Two Independent Type I Polyketide Synthases in the Same Producer Strain of Macrolide Antibiotics.</title>
        <authorList>
            <person name="Kudo F."/>
            <person name="Kishikawa K."/>
            <person name="Tsuboi K."/>
            <person name="Kido T."/>
            <person name="Usui T."/>
            <person name="Hashimoto J."/>
            <person name="Shin-Ya K."/>
            <person name="Miyanaga A."/>
            <person name="Eguchi T."/>
        </authorList>
    </citation>
    <scope>NUCLEOTIDE SEQUENCE [LARGE SCALE GENOMIC DNA]</scope>
    <source>
        <strain evidence="2 3">A-8890</strain>
    </source>
</reference>
<organism evidence="2 3">
    <name type="scientific">Streptomyces graminofaciens</name>
    <dbReference type="NCBI Taxonomy" id="68212"/>
    <lineage>
        <taxon>Bacteria</taxon>
        <taxon>Bacillati</taxon>
        <taxon>Actinomycetota</taxon>
        <taxon>Actinomycetes</taxon>
        <taxon>Kitasatosporales</taxon>
        <taxon>Streptomycetaceae</taxon>
        <taxon>Streptomyces</taxon>
    </lineage>
</organism>